<dbReference type="Pfam" id="PF13711">
    <property type="entry name" value="DUF4160"/>
    <property type="match status" value="1"/>
</dbReference>
<name>A0ABY5UZ19_9BACT</name>
<gene>
    <name evidence="1" type="ORF">NQ491_10940</name>
</gene>
<keyword evidence="2" id="KW-1185">Reference proteome</keyword>
<protein>
    <submittedName>
        <fullName evidence="1">DUF4160 domain-containing protein</fullName>
    </submittedName>
</protein>
<reference evidence="1" key="1">
    <citation type="journal article" date="2022" name="Cell">
        <title>Design, construction, and in vivo augmentation of a complex gut microbiome.</title>
        <authorList>
            <person name="Cheng A.G."/>
            <person name="Ho P.Y."/>
            <person name="Aranda-Diaz A."/>
            <person name="Jain S."/>
            <person name="Yu F.B."/>
            <person name="Meng X."/>
            <person name="Wang M."/>
            <person name="Iakiviak M."/>
            <person name="Nagashima K."/>
            <person name="Zhao A."/>
            <person name="Murugkar P."/>
            <person name="Patil A."/>
            <person name="Atabakhsh K."/>
            <person name="Weakley A."/>
            <person name="Yan J."/>
            <person name="Brumbaugh A.R."/>
            <person name="Higginbottom S."/>
            <person name="Dimas A."/>
            <person name="Shiver A.L."/>
            <person name="Deutschbauer A."/>
            <person name="Neff N."/>
            <person name="Sonnenburg J.L."/>
            <person name="Huang K.C."/>
            <person name="Fischbach M.A."/>
        </authorList>
    </citation>
    <scope>NUCLEOTIDE SEQUENCE</scope>
    <source>
        <strain evidence="1">AP11</strain>
    </source>
</reference>
<proteinExistence type="predicted"/>
<dbReference type="EMBL" id="CP102294">
    <property type="protein sequence ID" value="UWN57142.1"/>
    <property type="molecule type" value="Genomic_DNA"/>
</dbReference>
<accession>A0ABY5UZ19</accession>
<dbReference type="InterPro" id="IPR025427">
    <property type="entry name" value="DUF4160"/>
</dbReference>
<dbReference type="RefSeq" id="WP_019245497.1">
    <property type="nucleotide sequence ID" value="NZ_CAPH01000009.1"/>
</dbReference>
<evidence type="ECO:0000313" key="2">
    <source>
        <dbReference type="Proteomes" id="UP001059295"/>
    </source>
</evidence>
<sequence>MPEICRFYGIILYLYWRDHNPPHIHFTYGEYVCHIRIIDRVVDGKAPAKVIVLVNKWIDEHEAELLSLWEKAVKGEKIGTVEPLK</sequence>
<dbReference type="Proteomes" id="UP001059295">
    <property type="component" value="Chromosome"/>
</dbReference>
<dbReference type="GeneID" id="82892256"/>
<organism evidence="1 2">
    <name type="scientific">Alistipes ihumii AP11</name>
    <dbReference type="NCBI Taxonomy" id="1211813"/>
    <lineage>
        <taxon>Bacteria</taxon>
        <taxon>Pseudomonadati</taxon>
        <taxon>Bacteroidota</taxon>
        <taxon>Bacteroidia</taxon>
        <taxon>Bacteroidales</taxon>
        <taxon>Rikenellaceae</taxon>
        <taxon>Alistipes</taxon>
    </lineage>
</organism>
<evidence type="ECO:0000313" key="1">
    <source>
        <dbReference type="EMBL" id="UWN57142.1"/>
    </source>
</evidence>